<name>A0A0A8Y624_ARUDO</name>
<sequence length="35" mass="4014">MISMLCELTGILTASDDSILYAPTMWQKLVYQMDM</sequence>
<organism evidence="1">
    <name type="scientific">Arundo donax</name>
    <name type="common">Giant reed</name>
    <name type="synonym">Donax arundinaceus</name>
    <dbReference type="NCBI Taxonomy" id="35708"/>
    <lineage>
        <taxon>Eukaryota</taxon>
        <taxon>Viridiplantae</taxon>
        <taxon>Streptophyta</taxon>
        <taxon>Embryophyta</taxon>
        <taxon>Tracheophyta</taxon>
        <taxon>Spermatophyta</taxon>
        <taxon>Magnoliopsida</taxon>
        <taxon>Liliopsida</taxon>
        <taxon>Poales</taxon>
        <taxon>Poaceae</taxon>
        <taxon>PACMAD clade</taxon>
        <taxon>Arundinoideae</taxon>
        <taxon>Arundineae</taxon>
        <taxon>Arundo</taxon>
    </lineage>
</organism>
<protein>
    <submittedName>
        <fullName evidence="1">Uncharacterized protein</fullName>
    </submittedName>
</protein>
<dbReference type="EMBL" id="GBRH01278433">
    <property type="protein sequence ID" value="JAD19462.1"/>
    <property type="molecule type" value="Transcribed_RNA"/>
</dbReference>
<accession>A0A0A8Y624</accession>
<reference evidence="1" key="2">
    <citation type="journal article" date="2015" name="Data Brief">
        <title>Shoot transcriptome of the giant reed, Arundo donax.</title>
        <authorList>
            <person name="Barrero R.A."/>
            <person name="Guerrero F.D."/>
            <person name="Moolhuijzen P."/>
            <person name="Goolsby J.A."/>
            <person name="Tidwell J."/>
            <person name="Bellgard S.E."/>
            <person name="Bellgard M.I."/>
        </authorList>
    </citation>
    <scope>NUCLEOTIDE SEQUENCE</scope>
    <source>
        <tissue evidence="1">Shoot tissue taken approximately 20 cm above the soil surface</tissue>
    </source>
</reference>
<proteinExistence type="predicted"/>
<dbReference type="AlphaFoldDB" id="A0A0A8Y624"/>
<reference evidence="1" key="1">
    <citation type="submission" date="2014-09" db="EMBL/GenBank/DDBJ databases">
        <authorList>
            <person name="Magalhaes I.L.F."/>
            <person name="Oliveira U."/>
            <person name="Santos F.R."/>
            <person name="Vidigal T.H.D.A."/>
            <person name="Brescovit A.D."/>
            <person name="Santos A.J."/>
        </authorList>
    </citation>
    <scope>NUCLEOTIDE SEQUENCE</scope>
    <source>
        <tissue evidence="1">Shoot tissue taken approximately 20 cm above the soil surface</tissue>
    </source>
</reference>
<evidence type="ECO:0000313" key="1">
    <source>
        <dbReference type="EMBL" id="JAD19462.1"/>
    </source>
</evidence>